<feature type="compositionally biased region" description="Basic and acidic residues" evidence="1">
    <location>
        <begin position="151"/>
        <end position="172"/>
    </location>
</feature>
<dbReference type="EMBL" id="JAWDJX010000119">
    <property type="protein sequence ID" value="KAK3046045.1"/>
    <property type="molecule type" value="Genomic_DNA"/>
</dbReference>
<keyword evidence="3" id="KW-1185">Reference proteome</keyword>
<evidence type="ECO:0000313" key="2">
    <source>
        <dbReference type="EMBL" id="KAK3046045.1"/>
    </source>
</evidence>
<name>A0AAJ0DA13_9PEZI</name>
<evidence type="ECO:0000256" key="1">
    <source>
        <dbReference type="SAM" id="MobiDB-lite"/>
    </source>
</evidence>
<reference evidence="2" key="1">
    <citation type="submission" date="2023-04" db="EMBL/GenBank/DDBJ databases">
        <title>Black Yeasts Isolated from many extreme environments.</title>
        <authorList>
            <person name="Coleine C."/>
            <person name="Stajich J.E."/>
            <person name="Selbmann L."/>
        </authorList>
    </citation>
    <scope>NUCLEOTIDE SEQUENCE</scope>
    <source>
        <strain evidence="2">CCFEE 5312</strain>
    </source>
</reference>
<feature type="region of interest" description="Disordered" evidence="1">
    <location>
        <begin position="100"/>
        <end position="209"/>
    </location>
</feature>
<organism evidence="2 3">
    <name type="scientific">Extremus antarcticus</name>
    <dbReference type="NCBI Taxonomy" id="702011"/>
    <lineage>
        <taxon>Eukaryota</taxon>
        <taxon>Fungi</taxon>
        <taxon>Dikarya</taxon>
        <taxon>Ascomycota</taxon>
        <taxon>Pezizomycotina</taxon>
        <taxon>Dothideomycetes</taxon>
        <taxon>Dothideomycetidae</taxon>
        <taxon>Mycosphaerellales</taxon>
        <taxon>Extremaceae</taxon>
        <taxon>Extremus</taxon>
    </lineage>
</organism>
<accession>A0AAJ0DA13</accession>
<evidence type="ECO:0000313" key="3">
    <source>
        <dbReference type="Proteomes" id="UP001271007"/>
    </source>
</evidence>
<gene>
    <name evidence="2" type="ORF">LTR09_012427</name>
</gene>
<comment type="caution">
    <text evidence="2">The sequence shown here is derived from an EMBL/GenBank/DDBJ whole genome shotgun (WGS) entry which is preliminary data.</text>
</comment>
<dbReference type="AlphaFoldDB" id="A0AAJ0DA13"/>
<dbReference type="Proteomes" id="UP001271007">
    <property type="component" value="Unassembled WGS sequence"/>
</dbReference>
<sequence>MDVDENVIAEAAEYLLAAFYRSKPTGLRWENVDPLEVNGEFDNFIRKVSFKVRILVQTVGDGDLHVDRVCLSTSTTCRPQDLLIIDDRSAVVEARQRGVTDQALSMSSIEDPSLPGLSAQGPELLFPPPSTTPTLDLQLEDIGTHQPTSDADQRPQENEHNGMRTAPFKEPRQLGSSPRSEKSRKRRLSGIAPVQNHLRARKKPAVTYTSAQSTQSCSEFDELMAKLASPRVVIQLREMLGKFPMSRISFGLNVSDVGLRDLFVRIIERDNVSRIQPLAQCLDIHHLYQMFYQQISGQSSRAFEVLTARSTRPGSSGNPLLRRGKAVTERFVKTMLSELDPVSPAARKHCEDISKFGGRLYDIVDILGEPIICLLVFAGALDSDFKLFLKKLRTSAHIEYLRNICKELRVVVDFLRGHEHWTETVPLHTLDVKHIRRCANGTRELSDAIQKACQVKTVRS</sequence>
<protein>
    <submittedName>
        <fullName evidence="2">Uncharacterized protein</fullName>
    </submittedName>
</protein>
<proteinExistence type="predicted"/>